<accession>A0A9W8HCK3</accession>
<dbReference type="AlphaFoldDB" id="A0A9W8HCK3"/>
<feature type="region of interest" description="Disordered" evidence="1">
    <location>
        <begin position="18"/>
        <end position="119"/>
    </location>
</feature>
<dbReference type="PANTHER" id="PTHR13282:SF6">
    <property type="entry name" value="PROTEIN FAM32A"/>
    <property type="match status" value="1"/>
</dbReference>
<sequence>MGDEYDYGVVPGALKLKTKGSAVKKPAKKRKRTRRKEAEPEPQQAAAAAAAATEAAATAGGGPQRTMTEAERRFEEARQRRRLERIQRLADKPYRERIREFNDQLEREPEQHDMPRVGS</sequence>
<gene>
    <name evidence="2" type="ORF">H4R18_002284</name>
</gene>
<dbReference type="PANTHER" id="PTHR13282">
    <property type="entry name" value="PROTEIN FAM32A"/>
    <property type="match status" value="1"/>
</dbReference>
<dbReference type="EMBL" id="JANBUL010000073">
    <property type="protein sequence ID" value="KAJ2782414.1"/>
    <property type="molecule type" value="Genomic_DNA"/>
</dbReference>
<feature type="compositionally biased region" description="Low complexity" evidence="1">
    <location>
        <begin position="41"/>
        <end position="58"/>
    </location>
</feature>
<keyword evidence="3" id="KW-1185">Reference proteome</keyword>
<dbReference type="Proteomes" id="UP001140217">
    <property type="component" value="Unassembled WGS sequence"/>
</dbReference>
<name>A0A9W8HCK3_9FUNG</name>
<reference evidence="2" key="1">
    <citation type="submission" date="2022-07" db="EMBL/GenBank/DDBJ databases">
        <title>Phylogenomic reconstructions and comparative analyses of Kickxellomycotina fungi.</title>
        <authorList>
            <person name="Reynolds N.K."/>
            <person name="Stajich J.E."/>
            <person name="Barry K."/>
            <person name="Grigoriev I.V."/>
            <person name="Crous P."/>
            <person name="Smith M.E."/>
        </authorList>
    </citation>
    <scope>NUCLEOTIDE SEQUENCE</scope>
    <source>
        <strain evidence="2">NBRC 105414</strain>
    </source>
</reference>
<dbReference type="Pfam" id="PF08555">
    <property type="entry name" value="FAM32A"/>
    <property type="match status" value="1"/>
</dbReference>
<evidence type="ECO:0000256" key="1">
    <source>
        <dbReference type="SAM" id="MobiDB-lite"/>
    </source>
</evidence>
<proteinExistence type="predicted"/>
<comment type="caution">
    <text evidence="2">The sequence shown here is derived from an EMBL/GenBank/DDBJ whole genome shotgun (WGS) entry which is preliminary data.</text>
</comment>
<dbReference type="OrthoDB" id="205403at2759"/>
<dbReference type="GO" id="GO:0005730">
    <property type="term" value="C:nucleolus"/>
    <property type="evidence" value="ECO:0007669"/>
    <property type="project" value="TreeGrafter"/>
</dbReference>
<evidence type="ECO:0000313" key="2">
    <source>
        <dbReference type="EMBL" id="KAJ2782414.1"/>
    </source>
</evidence>
<feature type="compositionally biased region" description="Basic and acidic residues" evidence="1">
    <location>
        <begin position="68"/>
        <end position="119"/>
    </location>
</feature>
<organism evidence="2 3">
    <name type="scientific">Coemansia javaensis</name>
    <dbReference type="NCBI Taxonomy" id="2761396"/>
    <lineage>
        <taxon>Eukaryota</taxon>
        <taxon>Fungi</taxon>
        <taxon>Fungi incertae sedis</taxon>
        <taxon>Zoopagomycota</taxon>
        <taxon>Kickxellomycotina</taxon>
        <taxon>Kickxellomycetes</taxon>
        <taxon>Kickxellales</taxon>
        <taxon>Kickxellaceae</taxon>
        <taxon>Coemansia</taxon>
    </lineage>
</organism>
<evidence type="ECO:0008006" key="4">
    <source>
        <dbReference type="Google" id="ProtNLM"/>
    </source>
</evidence>
<protein>
    <recommendedName>
        <fullName evidence="4">DUF1754-domain-containing protein</fullName>
    </recommendedName>
</protein>
<feature type="compositionally biased region" description="Basic residues" evidence="1">
    <location>
        <begin position="25"/>
        <end position="35"/>
    </location>
</feature>
<dbReference type="InterPro" id="IPR013865">
    <property type="entry name" value="FAM32A"/>
</dbReference>
<evidence type="ECO:0000313" key="3">
    <source>
        <dbReference type="Proteomes" id="UP001140217"/>
    </source>
</evidence>